<dbReference type="SUPFAM" id="SSF58113">
    <property type="entry name" value="Apolipoprotein A-I"/>
    <property type="match status" value="1"/>
</dbReference>
<dbReference type="Proteomes" id="UP000014216">
    <property type="component" value="Unassembled WGS sequence"/>
</dbReference>
<evidence type="ECO:0000313" key="2">
    <source>
        <dbReference type="EMBL" id="EMS80371.1"/>
    </source>
</evidence>
<dbReference type="AlphaFoldDB" id="S0G6W5"/>
<keyword evidence="1" id="KW-0175">Coiled coil</keyword>
<evidence type="ECO:0000256" key="1">
    <source>
        <dbReference type="SAM" id="Coils"/>
    </source>
</evidence>
<proteinExistence type="predicted"/>
<comment type="caution">
    <text evidence="2">The sequence shown here is derived from an EMBL/GenBank/DDBJ whole genome shotgun (WGS) entry which is preliminary data.</text>
</comment>
<evidence type="ECO:0000313" key="3">
    <source>
        <dbReference type="Proteomes" id="UP000014216"/>
    </source>
</evidence>
<gene>
    <name evidence="2" type="ORF">Dpo_2c00590</name>
</gene>
<organism evidence="2 3">
    <name type="scientific">Desulfotignum phosphitoxidans DSM 13687</name>
    <dbReference type="NCBI Taxonomy" id="1286635"/>
    <lineage>
        <taxon>Bacteria</taxon>
        <taxon>Pseudomonadati</taxon>
        <taxon>Thermodesulfobacteriota</taxon>
        <taxon>Desulfobacteria</taxon>
        <taxon>Desulfobacterales</taxon>
        <taxon>Desulfobacteraceae</taxon>
        <taxon>Desulfotignum</taxon>
    </lineage>
</organism>
<sequence length="159" mass="18155">MRYAKISSAIGVWVLMVMFVTMPAGFAKSYEDNTTVKSVQQEAQDLLEALKDYTADQRDEAIERSKTALDILDRRIDELETDIADNWDQMSSAAREKTRESLKTLRKKRNDVAEKYGSLKASSTSAWEEMKQGFSDAYEDLSDAWAKSENEFDKNNSDK</sequence>
<dbReference type="RefSeq" id="WP_006964605.1">
    <property type="nucleotide sequence ID" value="NZ_APJX01000002.1"/>
</dbReference>
<name>S0G6W5_9BACT</name>
<keyword evidence="3" id="KW-1185">Reference proteome</keyword>
<accession>S0G6W5</accession>
<dbReference type="EMBL" id="APJX01000002">
    <property type="protein sequence ID" value="EMS80371.1"/>
    <property type="molecule type" value="Genomic_DNA"/>
</dbReference>
<reference evidence="2 3" key="1">
    <citation type="journal article" date="2013" name="Genome Announc.">
        <title>Draft Genome Sequence of Desulfotignum phosphitoxidans DSM 13687 Strain FiPS-3.</title>
        <authorList>
            <person name="Poehlein A."/>
            <person name="Daniel R."/>
            <person name="Simeonova D.D."/>
        </authorList>
    </citation>
    <scope>NUCLEOTIDE SEQUENCE [LARGE SCALE GENOMIC DNA]</scope>
    <source>
        <strain evidence="2 3">DSM 13687</strain>
    </source>
</reference>
<dbReference type="Gene3D" id="1.20.120.20">
    <property type="entry name" value="Apolipoprotein"/>
    <property type="match status" value="1"/>
</dbReference>
<protein>
    <submittedName>
        <fullName evidence="2">Uncharacterized protein</fullName>
    </submittedName>
</protein>
<feature type="coiled-coil region" evidence="1">
    <location>
        <begin position="36"/>
        <end position="115"/>
    </location>
</feature>